<keyword evidence="2" id="KW-1185">Reference proteome</keyword>
<evidence type="ECO:0000313" key="1">
    <source>
        <dbReference type="EMBL" id="SFI42083.1"/>
    </source>
</evidence>
<sequence>MKSFFTRFSTKPSIIFGKYCFKKDNSRNFYLKNAISIALICSLLFVSCRGNEEDLQQVDQIINLYYKDVSGKDLLNTELPGTFTSVRFLDLNGATDQVPINSFSLKKTVDNINYIDYDSGAVRVLKDSLNPQNKTYQSDFIISLTRNIDATTTSTIQDTVKIEYSWTPTLFQISKFYYSKNLVFTKVQGQPNNITIIK</sequence>
<dbReference type="RefSeq" id="WP_090081274.1">
    <property type="nucleotide sequence ID" value="NZ_FOQT01000004.1"/>
</dbReference>
<dbReference type="AlphaFoldDB" id="A0A1I3I2N2"/>
<proteinExistence type="predicted"/>
<protein>
    <submittedName>
        <fullName evidence="1">Uncharacterized protein</fullName>
    </submittedName>
</protein>
<organism evidence="1 2">
    <name type="scientific">Halpernia frigidisoli</name>
    <dbReference type="NCBI Taxonomy" id="1125876"/>
    <lineage>
        <taxon>Bacteria</taxon>
        <taxon>Pseudomonadati</taxon>
        <taxon>Bacteroidota</taxon>
        <taxon>Flavobacteriia</taxon>
        <taxon>Flavobacteriales</taxon>
        <taxon>Weeksellaceae</taxon>
        <taxon>Chryseobacterium group</taxon>
        <taxon>Halpernia</taxon>
    </lineage>
</organism>
<reference evidence="1 2" key="1">
    <citation type="submission" date="2016-10" db="EMBL/GenBank/DDBJ databases">
        <authorList>
            <person name="de Groot N.N."/>
        </authorList>
    </citation>
    <scope>NUCLEOTIDE SEQUENCE [LARGE SCALE GENOMIC DNA]</scope>
    <source>
        <strain evidence="1 2">DSM 26000</strain>
    </source>
</reference>
<name>A0A1I3I2N2_9FLAO</name>
<gene>
    <name evidence="1" type="ORF">SAMN05443292_2525</name>
</gene>
<accession>A0A1I3I2N2</accession>
<dbReference type="EMBL" id="FOQT01000004">
    <property type="protein sequence ID" value="SFI42083.1"/>
    <property type="molecule type" value="Genomic_DNA"/>
</dbReference>
<dbReference type="Proteomes" id="UP000198931">
    <property type="component" value="Unassembled WGS sequence"/>
</dbReference>
<dbReference type="STRING" id="1125876.SAMN05443292_2525"/>
<dbReference type="OrthoDB" id="1271311at2"/>
<evidence type="ECO:0000313" key="2">
    <source>
        <dbReference type="Proteomes" id="UP000198931"/>
    </source>
</evidence>